<proteinExistence type="predicted"/>
<dbReference type="RefSeq" id="WP_010621925.1">
    <property type="nucleotide sequence ID" value="NZ_AZGF01000005.1"/>
</dbReference>
<dbReference type="PATRIC" id="fig|1423807.3.peg.2042"/>
<keyword evidence="1" id="KW-0812">Transmembrane</keyword>
<evidence type="ECO:0000313" key="2">
    <source>
        <dbReference type="EMBL" id="KRM12812.1"/>
    </source>
</evidence>
<dbReference type="OrthoDB" id="9927231at2"/>
<name>A0A0R1WFM2_9LACO</name>
<sequence length="78" mass="9059">MDEQTMAKQAIFWGTFYPGLVIVYGIITLLVYGLMSVSAALGFVMWGLWIVVLALMVLYLNRTVRYSWYEYQHGKDKK</sequence>
<protein>
    <submittedName>
        <fullName evidence="2">Uncharacterized protein</fullName>
    </submittedName>
</protein>
<reference evidence="2 3" key="1">
    <citation type="journal article" date="2015" name="Genome Announc.">
        <title>Expanding the biotechnology potential of lactobacilli through comparative genomics of 213 strains and associated genera.</title>
        <authorList>
            <person name="Sun Z."/>
            <person name="Harris H.M."/>
            <person name="McCann A."/>
            <person name="Guo C."/>
            <person name="Argimon S."/>
            <person name="Zhang W."/>
            <person name="Yang X."/>
            <person name="Jeffery I.B."/>
            <person name="Cooney J.C."/>
            <person name="Kagawa T.F."/>
            <person name="Liu W."/>
            <person name="Song Y."/>
            <person name="Salvetti E."/>
            <person name="Wrobel A."/>
            <person name="Rasinkangas P."/>
            <person name="Parkhill J."/>
            <person name="Rea M.C."/>
            <person name="O'Sullivan O."/>
            <person name="Ritari J."/>
            <person name="Douillard F.P."/>
            <person name="Paul Ross R."/>
            <person name="Yang R."/>
            <person name="Briner A.E."/>
            <person name="Felis G.E."/>
            <person name="de Vos W.M."/>
            <person name="Barrangou R."/>
            <person name="Klaenhammer T.R."/>
            <person name="Caufield P.W."/>
            <person name="Cui Y."/>
            <person name="Zhang H."/>
            <person name="O'Toole P.W."/>
        </authorList>
    </citation>
    <scope>NUCLEOTIDE SEQUENCE [LARGE SCALE GENOMIC DNA]</scope>
    <source>
        <strain evidence="2 3">DSM 5007</strain>
    </source>
</reference>
<feature type="transmembrane region" description="Helical" evidence="1">
    <location>
        <begin position="12"/>
        <end position="34"/>
    </location>
</feature>
<keyword evidence="1" id="KW-1133">Transmembrane helix</keyword>
<keyword evidence="3" id="KW-1185">Reference proteome</keyword>
<dbReference type="Proteomes" id="UP000051820">
    <property type="component" value="Unassembled WGS sequence"/>
</dbReference>
<feature type="transmembrane region" description="Helical" evidence="1">
    <location>
        <begin position="40"/>
        <end position="60"/>
    </location>
</feature>
<dbReference type="AlphaFoldDB" id="A0A0R1WFM2"/>
<gene>
    <name evidence="2" type="ORF">FD16_GL001990</name>
</gene>
<evidence type="ECO:0000256" key="1">
    <source>
        <dbReference type="SAM" id="Phobius"/>
    </source>
</evidence>
<evidence type="ECO:0000313" key="3">
    <source>
        <dbReference type="Proteomes" id="UP000051820"/>
    </source>
</evidence>
<organism evidence="2 3">
    <name type="scientific">Paucilactobacillus suebicus DSM 5007 = KCTC 3549</name>
    <dbReference type="NCBI Taxonomy" id="1423807"/>
    <lineage>
        <taxon>Bacteria</taxon>
        <taxon>Bacillati</taxon>
        <taxon>Bacillota</taxon>
        <taxon>Bacilli</taxon>
        <taxon>Lactobacillales</taxon>
        <taxon>Lactobacillaceae</taxon>
        <taxon>Paucilactobacillus</taxon>
    </lineage>
</organism>
<dbReference type="EMBL" id="AZGF01000005">
    <property type="protein sequence ID" value="KRM12812.1"/>
    <property type="molecule type" value="Genomic_DNA"/>
</dbReference>
<comment type="caution">
    <text evidence="2">The sequence shown here is derived from an EMBL/GenBank/DDBJ whole genome shotgun (WGS) entry which is preliminary data.</text>
</comment>
<accession>A0A0R1WFM2</accession>
<keyword evidence="1" id="KW-0472">Membrane</keyword>